<feature type="compositionally biased region" description="Polar residues" evidence="1">
    <location>
        <begin position="1"/>
        <end position="12"/>
    </location>
</feature>
<feature type="region of interest" description="Disordered" evidence="1">
    <location>
        <begin position="1"/>
        <end position="82"/>
    </location>
</feature>
<keyword evidence="3" id="KW-1185">Reference proteome</keyword>
<dbReference type="AlphaFoldDB" id="A0A182T486"/>
<dbReference type="VEuPathDB" id="VectorBase:AMAM019316"/>
<evidence type="ECO:0000313" key="2">
    <source>
        <dbReference type="EnsemblMetazoa" id="AMAM019316-PA"/>
    </source>
</evidence>
<protein>
    <recommendedName>
        <fullName evidence="4">Zinc-ribbon domain-containing protein</fullName>
    </recommendedName>
</protein>
<sequence length="122" mass="13307">MMECSSLSTQSPPDYAPPVPIRQTRPSSRSSTTSQIQPAQPTNTLDSSFSSLPLHTSLPPITSASIKGHHKHETHPHKDNADGIANLIMNPMSKFCHECGARFMVSSAKFCMSCGVRRITLE</sequence>
<accession>A0A182T486</accession>
<name>A0A182T486_9DIPT</name>
<evidence type="ECO:0000256" key="1">
    <source>
        <dbReference type="SAM" id="MobiDB-lite"/>
    </source>
</evidence>
<feature type="compositionally biased region" description="Polar residues" evidence="1">
    <location>
        <begin position="39"/>
        <end position="65"/>
    </location>
</feature>
<dbReference type="EnsemblMetazoa" id="AMAM019316-RA">
    <property type="protein sequence ID" value="AMAM019316-PA"/>
    <property type="gene ID" value="AMAM019316"/>
</dbReference>
<evidence type="ECO:0008006" key="4">
    <source>
        <dbReference type="Google" id="ProtNLM"/>
    </source>
</evidence>
<organism evidence="2 3">
    <name type="scientific">Anopheles maculatus</name>
    <dbReference type="NCBI Taxonomy" id="74869"/>
    <lineage>
        <taxon>Eukaryota</taxon>
        <taxon>Metazoa</taxon>
        <taxon>Ecdysozoa</taxon>
        <taxon>Arthropoda</taxon>
        <taxon>Hexapoda</taxon>
        <taxon>Insecta</taxon>
        <taxon>Pterygota</taxon>
        <taxon>Neoptera</taxon>
        <taxon>Endopterygota</taxon>
        <taxon>Diptera</taxon>
        <taxon>Nematocera</taxon>
        <taxon>Culicoidea</taxon>
        <taxon>Culicidae</taxon>
        <taxon>Anophelinae</taxon>
        <taxon>Anopheles</taxon>
        <taxon>Anopheles maculatus group</taxon>
    </lineage>
</organism>
<reference evidence="3" key="1">
    <citation type="submission" date="2013-09" db="EMBL/GenBank/DDBJ databases">
        <title>The Genome Sequence of Anopheles maculatus species B.</title>
        <authorList>
            <consortium name="The Broad Institute Genomics Platform"/>
            <person name="Neafsey D.E."/>
            <person name="Besansky N."/>
            <person name="Howell P."/>
            <person name="Walton C."/>
            <person name="Young S.K."/>
            <person name="Zeng Q."/>
            <person name="Gargeya S."/>
            <person name="Fitzgerald M."/>
            <person name="Haas B."/>
            <person name="Abouelleil A."/>
            <person name="Allen A.W."/>
            <person name="Alvarado L."/>
            <person name="Arachchi H.M."/>
            <person name="Berlin A.M."/>
            <person name="Chapman S.B."/>
            <person name="Gainer-Dewar J."/>
            <person name="Goldberg J."/>
            <person name="Griggs A."/>
            <person name="Gujja S."/>
            <person name="Hansen M."/>
            <person name="Howarth C."/>
            <person name="Imamovic A."/>
            <person name="Ireland A."/>
            <person name="Larimer J."/>
            <person name="McCowan C."/>
            <person name="Murphy C."/>
            <person name="Pearson M."/>
            <person name="Poon T.W."/>
            <person name="Priest M."/>
            <person name="Roberts A."/>
            <person name="Saif S."/>
            <person name="Shea T."/>
            <person name="Sisk P."/>
            <person name="Sykes S."/>
            <person name="Wortman J."/>
            <person name="Nusbaum C."/>
            <person name="Birren B."/>
        </authorList>
    </citation>
    <scope>NUCLEOTIDE SEQUENCE [LARGE SCALE GENOMIC DNA]</scope>
    <source>
        <strain evidence="3">maculatus3</strain>
    </source>
</reference>
<reference evidence="2" key="2">
    <citation type="submission" date="2020-05" db="UniProtKB">
        <authorList>
            <consortium name="EnsemblMetazoa"/>
        </authorList>
    </citation>
    <scope>IDENTIFICATION</scope>
    <source>
        <strain evidence="2">maculatus3</strain>
    </source>
</reference>
<proteinExistence type="predicted"/>
<evidence type="ECO:0000313" key="3">
    <source>
        <dbReference type="Proteomes" id="UP000075901"/>
    </source>
</evidence>
<feature type="compositionally biased region" description="Low complexity" evidence="1">
    <location>
        <begin position="21"/>
        <end position="38"/>
    </location>
</feature>
<dbReference type="Proteomes" id="UP000075901">
    <property type="component" value="Unassembled WGS sequence"/>
</dbReference>